<dbReference type="EMBL" id="AWUE01021870">
    <property type="protein sequence ID" value="OMO60601.1"/>
    <property type="molecule type" value="Genomic_DNA"/>
</dbReference>
<gene>
    <name evidence="2" type="ORF">COLO4_33794</name>
</gene>
<name>A0A1R3GRB0_9ROSI</name>
<protein>
    <submittedName>
        <fullName evidence="2">Uncharacterized protein</fullName>
    </submittedName>
</protein>
<evidence type="ECO:0000256" key="1">
    <source>
        <dbReference type="SAM" id="MobiDB-lite"/>
    </source>
</evidence>
<reference evidence="3" key="1">
    <citation type="submission" date="2013-09" db="EMBL/GenBank/DDBJ databases">
        <title>Corchorus olitorius genome sequencing.</title>
        <authorList>
            <person name="Alam M."/>
            <person name="Haque M.S."/>
            <person name="Islam M.S."/>
            <person name="Emdad E.M."/>
            <person name="Islam M.M."/>
            <person name="Ahmed B."/>
            <person name="Halim A."/>
            <person name="Hossen Q.M.M."/>
            <person name="Hossain M.Z."/>
            <person name="Ahmed R."/>
            <person name="Khan M.M."/>
            <person name="Islam R."/>
            <person name="Rashid M.M."/>
            <person name="Khan S.A."/>
            <person name="Rahman M.S."/>
            <person name="Alam M."/>
            <person name="Yahiya A.S."/>
            <person name="Khan M.S."/>
            <person name="Azam M.S."/>
            <person name="Haque T."/>
            <person name="Lashkar M.Z.H."/>
            <person name="Akhand A.I."/>
            <person name="Morshed G."/>
            <person name="Roy S."/>
            <person name="Uddin K.S."/>
            <person name="Rabeya T."/>
            <person name="Hossain A.S."/>
            <person name="Chowdhury A."/>
            <person name="Snigdha A.R."/>
            <person name="Mortoza M.S."/>
            <person name="Matin S.A."/>
            <person name="Hoque S.M.E."/>
            <person name="Islam M.K."/>
            <person name="Roy D.K."/>
            <person name="Haider R."/>
            <person name="Moosa M.M."/>
            <person name="Elias S.M."/>
            <person name="Hasan A.M."/>
            <person name="Jahan S."/>
            <person name="Shafiuddin M."/>
            <person name="Mahmood N."/>
            <person name="Shommy N.S."/>
        </authorList>
    </citation>
    <scope>NUCLEOTIDE SEQUENCE [LARGE SCALE GENOMIC DNA]</scope>
    <source>
        <strain evidence="3">cv. O-4</strain>
    </source>
</reference>
<accession>A0A1R3GRB0</accession>
<feature type="region of interest" description="Disordered" evidence="1">
    <location>
        <begin position="41"/>
        <end position="60"/>
    </location>
</feature>
<dbReference type="Proteomes" id="UP000187203">
    <property type="component" value="Unassembled WGS sequence"/>
</dbReference>
<comment type="caution">
    <text evidence="2">The sequence shown here is derived from an EMBL/GenBank/DDBJ whole genome shotgun (WGS) entry which is preliminary data.</text>
</comment>
<feature type="compositionally biased region" description="Polar residues" evidence="1">
    <location>
        <begin position="41"/>
        <end position="54"/>
    </location>
</feature>
<organism evidence="2 3">
    <name type="scientific">Corchorus olitorius</name>
    <dbReference type="NCBI Taxonomy" id="93759"/>
    <lineage>
        <taxon>Eukaryota</taxon>
        <taxon>Viridiplantae</taxon>
        <taxon>Streptophyta</taxon>
        <taxon>Embryophyta</taxon>
        <taxon>Tracheophyta</taxon>
        <taxon>Spermatophyta</taxon>
        <taxon>Magnoliopsida</taxon>
        <taxon>eudicotyledons</taxon>
        <taxon>Gunneridae</taxon>
        <taxon>Pentapetalae</taxon>
        <taxon>rosids</taxon>
        <taxon>malvids</taxon>
        <taxon>Malvales</taxon>
        <taxon>Malvaceae</taxon>
        <taxon>Grewioideae</taxon>
        <taxon>Apeibeae</taxon>
        <taxon>Corchorus</taxon>
    </lineage>
</organism>
<keyword evidence="3" id="KW-1185">Reference proteome</keyword>
<sequence length="60" mass="6976">MTDLKNRFNIIQLNTRRSRSERLEGRRSSLPWLLCRSPLSRSDQDMTGSGSYTSKLAWMA</sequence>
<evidence type="ECO:0000313" key="3">
    <source>
        <dbReference type="Proteomes" id="UP000187203"/>
    </source>
</evidence>
<evidence type="ECO:0000313" key="2">
    <source>
        <dbReference type="EMBL" id="OMO60601.1"/>
    </source>
</evidence>
<dbReference type="AlphaFoldDB" id="A0A1R3GRB0"/>
<proteinExistence type="predicted"/>